<feature type="region of interest" description="Disordered" evidence="1">
    <location>
        <begin position="239"/>
        <end position="269"/>
    </location>
</feature>
<proteinExistence type="predicted"/>
<evidence type="ECO:0000256" key="1">
    <source>
        <dbReference type="SAM" id="MobiDB-lite"/>
    </source>
</evidence>
<dbReference type="OrthoDB" id="7834507at2"/>
<dbReference type="eggNOG" id="ENOG502ZCKS">
    <property type="taxonomic scope" value="Bacteria"/>
</dbReference>
<dbReference type="Pfam" id="PF13704">
    <property type="entry name" value="Glyco_tranf_2_4"/>
    <property type="match status" value="1"/>
</dbReference>
<dbReference type="EMBL" id="AAYA01000004">
    <property type="protein sequence ID" value="EBA08754.1"/>
    <property type="molecule type" value="Genomic_DNA"/>
</dbReference>
<organism evidence="2 3">
    <name type="scientific">Sagittula stellata (strain ATCC 700073 / DSM 11524 / E-37)</name>
    <dbReference type="NCBI Taxonomy" id="388399"/>
    <lineage>
        <taxon>Bacteria</taxon>
        <taxon>Pseudomonadati</taxon>
        <taxon>Pseudomonadota</taxon>
        <taxon>Alphaproteobacteria</taxon>
        <taxon>Rhodobacterales</taxon>
        <taxon>Roseobacteraceae</taxon>
        <taxon>Sagittula</taxon>
    </lineage>
</organism>
<evidence type="ECO:0000313" key="3">
    <source>
        <dbReference type="Proteomes" id="UP000005713"/>
    </source>
</evidence>
<dbReference type="Proteomes" id="UP000005713">
    <property type="component" value="Unassembled WGS sequence"/>
</dbReference>
<keyword evidence="3" id="KW-1185">Reference proteome</keyword>
<evidence type="ECO:0008006" key="4">
    <source>
        <dbReference type="Google" id="ProtNLM"/>
    </source>
</evidence>
<protein>
    <recommendedName>
        <fullName evidence="4">Glycosyl transferase family 2</fullName>
    </recommendedName>
</protein>
<sequence>MKDRSTRGIPALLTQYEARRDPIDCAPGEALPGPDADLARLTRTRVTDPDEDPDFAPPFRSGFHRKSHAIRKELQGFSELCSLHGLLVAHLRKRSFPDHAPYLFHRLWDEHADHLLEHLDARWLVSAITTFGDHGLTPVQRSTGLALSTLFGAMKLYETERLYSGFAPQQPFPSAKRRKTPLPLDMDAYALVGGGLDVNLIARLWQEASEDLVIAPLAHGLLEKLLNDDRALPARLTAMRSEKESQRAARQPEIGQTPQGNNPAPVNADRVPATAADLRWGLVTTVKSPLDQIARFAAHHLDLGADLLHLYLDVPDPQSAAFFGGHPKIRVTTCDATYWDSHGKARPDAHQLRQAFNATHCYHNHSEGLHWLGHIDVDEFILTDVPVPYALHTAPPDAAIARIAPAEALATDGLPQHFKLTHKQAGVKKADLQDVYPTFGLHLYAGFLSHTSGKVFARTGIADTRLGIHTLKFRGQDATNKAKPAGLLLAHLHAASWEKFRNHLDFRLARGSYRKRSTRPELGQADLFAFLMEEEGESGLRAFFEEVCADTPDLRARLADKGMLVTRDLDLDAKVTRVFGPLP</sequence>
<feature type="compositionally biased region" description="Polar residues" evidence="1">
    <location>
        <begin position="254"/>
        <end position="264"/>
    </location>
</feature>
<name>A3K1F8_SAGS3</name>
<accession>A3K1F8</accession>
<gene>
    <name evidence="2" type="ORF">SSE37_03890</name>
</gene>
<dbReference type="RefSeq" id="WP_005857532.1">
    <property type="nucleotide sequence ID" value="NZ_AAYA01000004.1"/>
</dbReference>
<comment type="caution">
    <text evidence="2">The sequence shown here is derived from an EMBL/GenBank/DDBJ whole genome shotgun (WGS) entry which is preliminary data.</text>
</comment>
<reference evidence="2 3" key="1">
    <citation type="submission" date="2006-06" db="EMBL/GenBank/DDBJ databases">
        <authorList>
            <person name="Moran M.A."/>
            <person name="Ferriera S."/>
            <person name="Johnson J."/>
            <person name="Kravitz S."/>
            <person name="Beeson K."/>
            <person name="Sutton G."/>
            <person name="Rogers Y.-H."/>
            <person name="Friedman R."/>
            <person name="Frazier M."/>
            <person name="Venter J.C."/>
        </authorList>
    </citation>
    <scope>NUCLEOTIDE SEQUENCE [LARGE SCALE GENOMIC DNA]</scope>
    <source>
        <strain evidence="2 3">E-37</strain>
    </source>
</reference>
<evidence type="ECO:0000313" key="2">
    <source>
        <dbReference type="EMBL" id="EBA08754.1"/>
    </source>
</evidence>
<dbReference type="AlphaFoldDB" id="A3K1F8"/>